<keyword evidence="3 6" id="KW-0812">Transmembrane</keyword>
<evidence type="ECO:0000256" key="3">
    <source>
        <dbReference type="ARBA" id="ARBA00022692"/>
    </source>
</evidence>
<proteinExistence type="inferred from homology"/>
<dbReference type="InterPro" id="IPR045863">
    <property type="entry name" value="CorA_TM1_TM2"/>
</dbReference>
<sequence length="314" mass="35076">MIFPFRTVDGALTLRDHPEEGGWVHVLAPSDEEKEYLIQEHGIPRDCIEEALDPDALARARKLDGSLSIVLLCSRSGAEQSVPFVTQPLGIVLREKMIVTICSRDPELIFDLLLEDAYAVPTYERYRFCLMILLQNARIFKVHLGEIRERGVLDEEVLTRALTGTGLIDLLDGERSLAYFVSALGSNQEMVEALRSSRYLEPEDRDLLEDVVHRNRESLTVANTTAKLHNDLIGGFTSLVSLNLNNLVRTLTEITIALSVPAIIGALWGMEVSLPLKEHSLAFWVILSLMGVLAVATFVIIRAGELLDPARHRR</sequence>
<evidence type="ECO:0000256" key="2">
    <source>
        <dbReference type="ARBA" id="ARBA00009765"/>
    </source>
</evidence>
<protein>
    <submittedName>
        <fullName evidence="7">Magnesium transporter CorA family protein</fullName>
    </submittedName>
</protein>
<feature type="transmembrane region" description="Helical" evidence="6">
    <location>
        <begin position="251"/>
        <end position="269"/>
    </location>
</feature>
<dbReference type="CDD" id="cd12827">
    <property type="entry name" value="EcCorA_ZntB-like_u2"/>
    <property type="match status" value="1"/>
</dbReference>
<dbReference type="GO" id="GO:0016020">
    <property type="term" value="C:membrane"/>
    <property type="evidence" value="ECO:0007669"/>
    <property type="project" value="UniProtKB-SubCell"/>
</dbReference>
<dbReference type="PANTHER" id="PTHR47891">
    <property type="entry name" value="TRANSPORTER-RELATED"/>
    <property type="match status" value="1"/>
</dbReference>
<evidence type="ECO:0000256" key="4">
    <source>
        <dbReference type="ARBA" id="ARBA00022989"/>
    </source>
</evidence>
<evidence type="ECO:0000313" key="8">
    <source>
        <dbReference type="Proteomes" id="UP001626603"/>
    </source>
</evidence>
<name>A0ABD8A7P0_9EURY</name>
<keyword evidence="5 6" id="KW-0472">Membrane</keyword>
<dbReference type="Proteomes" id="UP001626603">
    <property type="component" value="Chromosome"/>
</dbReference>
<gene>
    <name evidence="7" type="ORF">R6Y95_06060</name>
</gene>
<keyword evidence="8" id="KW-1185">Reference proteome</keyword>
<dbReference type="PANTHER" id="PTHR47891:SF2">
    <property type="entry name" value="MAGNESIUM AND COBALT TRANSPORTER"/>
    <property type="match status" value="1"/>
</dbReference>
<feature type="transmembrane region" description="Helical" evidence="6">
    <location>
        <begin position="281"/>
        <end position="304"/>
    </location>
</feature>
<dbReference type="EMBL" id="CP137641">
    <property type="protein sequence ID" value="WOX55037.1"/>
    <property type="molecule type" value="Genomic_DNA"/>
</dbReference>
<accession>A0ABD8A7P0</accession>
<evidence type="ECO:0000256" key="1">
    <source>
        <dbReference type="ARBA" id="ARBA00004141"/>
    </source>
</evidence>
<comment type="similarity">
    <text evidence="2">Belongs to the CorA metal ion transporter (MIT) (TC 1.A.35) family.</text>
</comment>
<dbReference type="AlphaFoldDB" id="A0ABD8A7P0"/>
<dbReference type="InterPro" id="IPR002523">
    <property type="entry name" value="MgTranspt_CorA/ZnTranspt_ZntB"/>
</dbReference>
<dbReference type="SUPFAM" id="SSF144083">
    <property type="entry name" value="Magnesium transport protein CorA, transmembrane region"/>
    <property type="match status" value="1"/>
</dbReference>
<dbReference type="Gene3D" id="1.20.58.340">
    <property type="entry name" value="Magnesium transport protein CorA, transmembrane region"/>
    <property type="match status" value="1"/>
</dbReference>
<dbReference type="SUPFAM" id="SSF143865">
    <property type="entry name" value="CorA soluble domain-like"/>
    <property type="match status" value="1"/>
</dbReference>
<evidence type="ECO:0000256" key="6">
    <source>
        <dbReference type="SAM" id="Phobius"/>
    </source>
</evidence>
<comment type="subcellular location">
    <subcellularLocation>
        <location evidence="1">Membrane</location>
        <topology evidence="1">Multi-pass membrane protein</topology>
    </subcellularLocation>
</comment>
<evidence type="ECO:0000256" key="5">
    <source>
        <dbReference type="ARBA" id="ARBA00023136"/>
    </source>
</evidence>
<dbReference type="InterPro" id="IPR045861">
    <property type="entry name" value="CorA_cytoplasmic_dom"/>
</dbReference>
<organism evidence="7 8">
    <name type="scientific">Methanoculleus palmolei</name>
    <dbReference type="NCBI Taxonomy" id="72612"/>
    <lineage>
        <taxon>Archaea</taxon>
        <taxon>Methanobacteriati</taxon>
        <taxon>Methanobacteriota</taxon>
        <taxon>Stenosarchaea group</taxon>
        <taxon>Methanomicrobia</taxon>
        <taxon>Methanomicrobiales</taxon>
        <taxon>Methanomicrobiaceae</taxon>
        <taxon>Methanoculleus</taxon>
    </lineage>
</organism>
<keyword evidence="4 6" id="KW-1133">Transmembrane helix</keyword>
<dbReference type="Pfam" id="PF01544">
    <property type="entry name" value="CorA"/>
    <property type="match status" value="1"/>
</dbReference>
<dbReference type="Gene3D" id="3.30.460.20">
    <property type="entry name" value="CorA soluble domain-like"/>
    <property type="match status" value="1"/>
</dbReference>
<reference evidence="7 8" key="1">
    <citation type="submission" date="2023-10" db="EMBL/GenBank/DDBJ databases">
        <title>The complete genome sequence of Methanoculleus palmolei DSM 4273.</title>
        <authorList>
            <person name="Lai S.-J."/>
            <person name="You Y.-T."/>
            <person name="Chen S.-C."/>
        </authorList>
    </citation>
    <scope>NUCLEOTIDE SEQUENCE [LARGE SCALE GENOMIC DNA]</scope>
    <source>
        <strain evidence="7 8">DSM 4273</strain>
    </source>
</reference>
<dbReference type="InterPro" id="IPR047199">
    <property type="entry name" value="CorA-like"/>
</dbReference>
<evidence type="ECO:0000313" key="7">
    <source>
        <dbReference type="EMBL" id="WOX55037.1"/>
    </source>
</evidence>